<reference evidence="2" key="1">
    <citation type="submission" date="2021-02" db="EMBL/GenBank/DDBJ databases">
        <authorList>
            <person name="Nieuwenhuis M."/>
            <person name="Van De Peppel L.J.J."/>
        </authorList>
    </citation>
    <scope>NUCLEOTIDE SEQUENCE</scope>
    <source>
        <strain evidence="2">D49</strain>
    </source>
</reference>
<organism evidence="2 3">
    <name type="scientific">Sphagnurus paluster</name>
    <dbReference type="NCBI Taxonomy" id="117069"/>
    <lineage>
        <taxon>Eukaryota</taxon>
        <taxon>Fungi</taxon>
        <taxon>Dikarya</taxon>
        <taxon>Basidiomycota</taxon>
        <taxon>Agaricomycotina</taxon>
        <taxon>Agaricomycetes</taxon>
        <taxon>Agaricomycetidae</taxon>
        <taxon>Agaricales</taxon>
        <taxon>Tricholomatineae</taxon>
        <taxon>Lyophyllaceae</taxon>
        <taxon>Sphagnurus</taxon>
    </lineage>
</organism>
<dbReference type="GO" id="GO:0005886">
    <property type="term" value="C:plasma membrane"/>
    <property type="evidence" value="ECO:0007669"/>
    <property type="project" value="InterPro"/>
</dbReference>
<dbReference type="GO" id="GO:0035838">
    <property type="term" value="C:growing cell tip"/>
    <property type="evidence" value="ECO:0007669"/>
    <property type="project" value="TreeGrafter"/>
</dbReference>
<feature type="transmembrane region" description="Helical" evidence="1">
    <location>
        <begin position="134"/>
        <end position="157"/>
    </location>
</feature>
<keyword evidence="3" id="KW-1185">Reference proteome</keyword>
<dbReference type="GO" id="GO:0032153">
    <property type="term" value="C:cell division site"/>
    <property type="evidence" value="ECO:0007669"/>
    <property type="project" value="TreeGrafter"/>
</dbReference>
<proteinExistence type="predicted"/>
<dbReference type="Gene3D" id="1.20.140.150">
    <property type="match status" value="1"/>
</dbReference>
<dbReference type="Pfam" id="PF06687">
    <property type="entry name" value="SUR7"/>
    <property type="match status" value="1"/>
</dbReference>
<dbReference type="Proteomes" id="UP000717328">
    <property type="component" value="Unassembled WGS sequence"/>
</dbReference>
<keyword evidence="1" id="KW-0472">Membrane</keyword>
<accession>A0A9P7GIS4</accession>
<evidence type="ECO:0000256" key="1">
    <source>
        <dbReference type="SAM" id="Phobius"/>
    </source>
</evidence>
<dbReference type="InterPro" id="IPR051380">
    <property type="entry name" value="pH-response_reg_palI/RIM9"/>
</dbReference>
<feature type="transmembrane region" description="Helical" evidence="1">
    <location>
        <begin position="104"/>
        <end position="122"/>
    </location>
</feature>
<dbReference type="EMBL" id="JABCKI010000247">
    <property type="protein sequence ID" value="KAG5651407.1"/>
    <property type="molecule type" value="Genomic_DNA"/>
</dbReference>
<dbReference type="OrthoDB" id="2354757at2759"/>
<keyword evidence="1" id="KW-0812">Transmembrane</keyword>
<dbReference type="PANTHER" id="PTHR28013:SF4">
    <property type="entry name" value="MARVEL DOMAIN-CONTAINING PROTEIN"/>
    <property type="match status" value="1"/>
</dbReference>
<name>A0A9P7GIS4_9AGAR</name>
<dbReference type="PANTHER" id="PTHR28013">
    <property type="entry name" value="PROTEIN DCV1-RELATED"/>
    <property type="match status" value="1"/>
</dbReference>
<reference evidence="2" key="2">
    <citation type="submission" date="2021-10" db="EMBL/GenBank/DDBJ databases">
        <title>Phylogenomics reveals ancestral predisposition of the termite-cultivated fungus Termitomyces towards a domesticated lifestyle.</title>
        <authorList>
            <person name="Auxier B."/>
            <person name="Grum-Grzhimaylo A."/>
            <person name="Cardenas M.E."/>
            <person name="Lodge J.D."/>
            <person name="Laessoe T."/>
            <person name="Pedersen O."/>
            <person name="Smith M.E."/>
            <person name="Kuyper T.W."/>
            <person name="Franco-Molano E.A."/>
            <person name="Baroni T.J."/>
            <person name="Aanen D.K."/>
        </authorList>
    </citation>
    <scope>NUCLEOTIDE SEQUENCE</scope>
    <source>
        <strain evidence="2">D49</strain>
    </source>
</reference>
<dbReference type="InterPro" id="IPR009571">
    <property type="entry name" value="SUR7/Rim9-like_fungi"/>
</dbReference>
<protein>
    <recommendedName>
        <fullName evidence="4">Pali-domain-containing protein</fullName>
    </recommendedName>
</protein>
<keyword evidence="1" id="KW-1133">Transmembrane helix</keyword>
<evidence type="ECO:0000313" key="2">
    <source>
        <dbReference type="EMBL" id="KAG5651407.1"/>
    </source>
</evidence>
<feature type="transmembrane region" description="Helical" evidence="1">
    <location>
        <begin position="177"/>
        <end position="198"/>
    </location>
</feature>
<evidence type="ECO:0008006" key="4">
    <source>
        <dbReference type="Google" id="ProtNLM"/>
    </source>
</evidence>
<evidence type="ECO:0000313" key="3">
    <source>
        <dbReference type="Proteomes" id="UP000717328"/>
    </source>
</evidence>
<gene>
    <name evidence="2" type="ORF">H0H81_008741</name>
</gene>
<comment type="caution">
    <text evidence="2">The sequence shown here is derived from an EMBL/GenBank/DDBJ whole genome shotgun (WGS) entry which is preliminary data.</text>
</comment>
<feature type="transmembrane region" description="Helical" evidence="1">
    <location>
        <begin position="7"/>
        <end position="30"/>
    </location>
</feature>
<sequence>MSRAFCIPGIVFLTLALVLNFLVSISLPYLPALDITRTNFGTSAVHTSDTRISEVRLGVWAPCFYNQQDQDRTCYKVAYAYNITFSDEQKSTEVTIHSSWTRGLAIHPVATGVTFVAFLLSFSTHITVTLVSSLISFLAAAITLIAFAVDIALFVYLRHQVHKLPDAKTTAHTTAAPGFWMTLAAFILLLLAGGTVCFGRRKERMANATVTPTEPEKKQPFWARFRKTKD</sequence>
<dbReference type="AlphaFoldDB" id="A0A9P7GIS4"/>